<evidence type="ECO:0000313" key="1">
    <source>
        <dbReference type="EMBL" id="HJA08083.1"/>
    </source>
</evidence>
<reference evidence="1" key="1">
    <citation type="journal article" date="2021" name="PeerJ">
        <title>Extensive microbial diversity within the chicken gut microbiome revealed by metagenomics and culture.</title>
        <authorList>
            <person name="Gilroy R."/>
            <person name="Ravi A."/>
            <person name="Getino M."/>
            <person name="Pursley I."/>
            <person name="Horton D.L."/>
            <person name="Alikhan N.F."/>
            <person name="Baker D."/>
            <person name="Gharbi K."/>
            <person name="Hall N."/>
            <person name="Watson M."/>
            <person name="Adriaenssens E.M."/>
            <person name="Foster-Nyarko E."/>
            <person name="Jarju S."/>
            <person name="Secka A."/>
            <person name="Antonio M."/>
            <person name="Oren A."/>
            <person name="Chaudhuri R.R."/>
            <person name="La Ragione R."/>
            <person name="Hildebrand F."/>
            <person name="Pallen M.J."/>
        </authorList>
    </citation>
    <scope>NUCLEOTIDE SEQUENCE</scope>
    <source>
        <strain evidence="1">CHK186-16707</strain>
    </source>
</reference>
<reference evidence="1" key="2">
    <citation type="submission" date="2021-04" db="EMBL/GenBank/DDBJ databases">
        <authorList>
            <person name="Gilroy R."/>
        </authorList>
    </citation>
    <scope>NUCLEOTIDE SEQUENCE</scope>
    <source>
        <strain evidence="1">CHK186-16707</strain>
    </source>
</reference>
<comment type="caution">
    <text evidence="1">The sequence shown here is derived from an EMBL/GenBank/DDBJ whole genome shotgun (WGS) entry which is preliminary data.</text>
</comment>
<sequence length="190" mass="20953">MSEYSKEMPAVRPVFDMELMLGLLQETRLGGQVMESLADAWERWLPHLRAMILTVESKQYLAIWLDEDVEREVDDTWGRSATEGFRLNALAQTMIMGAVYQIVPEVEAAGCAPAPKPTSALGAALEAEGVPYQEPGGPTLCRRFSVLTHVPFRGACDICHLRARCPKAAANAESFHSVELPGNIPDREGR</sequence>
<dbReference type="Proteomes" id="UP000824225">
    <property type="component" value="Unassembled WGS sequence"/>
</dbReference>
<organism evidence="1 2">
    <name type="scientific">Candidatus Mailhella merdigallinarum</name>
    <dbReference type="NCBI Taxonomy" id="2838658"/>
    <lineage>
        <taxon>Bacteria</taxon>
        <taxon>Pseudomonadati</taxon>
        <taxon>Thermodesulfobacteriota</taxon>
        <taxon>Desulfovibrionia</taxon>
        <taxon>Desulfovibrionales</taxon>
        <taxon>Desulfovibrionaceae</taxon>
        <taxon>Mailhella</taxon>
    </lineage>
</organism>
<accession>A0A9D2HBG4</accession>
<name>A0A9D2HBG4_9BACT</name>
<gene>
    <name evidence="1" type="ORF">H9962_02660</name>
</gene>
<dbReference type="AlphaFoldDB" id="A0A9D2HBG4"/>
<protein>
    <submittedName>
        <fullName evidence="1">Uncharacterized protein</fullName>
    </submittedName>
</protein>
<dbReference type="EMBL" id="DXAN01000004">
    <property type="protein sequence ID" value="HJA08083.1"/>
    <property type="molecule type" value="Genomic_DNA"/>
</dbReference>
<proteinExistence type="predicted"/>
<evidence type="ECO:0000313" key="2">
    <source>
        <dbReference type="Proteomes" id="UP000824225"/>
    </source>
</evidence>